<dbReference type="Gene3D" id="3.30.710.10">
    <property type="entry name" value="Potassium Channel Kv1.1, Chain A"/>
    <property type="match status" value="1"/>
</dbReference>
<dbReference type="InterPro" id="IPR048354">
    <property type="entry name" value="TOD1_MUCI70_glycTrfase_dom"/>
</dbReference>
<dbReference type="OrthoDB" id="437903at2759"/>
<protein>
    <recommendedName>
        <fullName evidence="2">BTB domain-containing protein</fullName>
    </recommendedName>
</protein>
<dbReference type="CDD" id="cd18186">
    <property type="entry name" value="BTB_POZ_ZBTB_KLHL-like"/>
    <property type="match status" value="1"/>
</dbReference>
<dbReference type="InterPro" id="IPR000210">
    <property type="entry name" value="BTB/POZ_dom"/>
</dbReference>
<dbReference type="AlphaFoldDB" id="A0A7J7N665"/>
<dbReference type="InterPro" id="IPR006852">
    <property type="entry name" value="TOD1_MUCI70"/>
</dbReference>
<organism evidence="3 4">
    <name type="scientific">Kingdonia uniflora</name>
    <dbReference type="NCBI Taxonomy" id="39325"/>
    <lineage>
        <taxon>Eukaryota</taxon>
        <taxon>Viridiplantae</taxon>
        <taxon>Streptophyta</taxon>
        <taxon>Embryophyta</taxon>
        <taxon>Tracheophyta</taxon>
        <taxon>Spermatophyta</taxon>
        <taxon>Magnoliopsida</taxon>
        <taxon>Ranunculales</taxon>
        <taxon>Circaeasteraceae</taxon>
        <taxon>Kingdonia</taxon>
    </lineage>
</organism>
<dbReference type="Pfam" id="PF00651">
    <property type="entry name" value="BTB"/>
    <property type="match status" value="1"/>
</dbReference>
<gene>
    <name evidence="3" type="ORF">GIB67_013259</name>
</gene>
<dbReference type="PROSITE" id="PS50097">
    <property type="entry name" value="BTB"/>
    <property type="match status" value="1"/>
</dbReference>
<dbReference type="PANTHER" id="PTHR12956">
    <property type="entry name" value="ALKALINE CERAMIDASE-RELATED"/>
    <property type="match status" value="1"/>
</dbReference>
<evidence type="ECO:0000313" key="3">
    <source>
        <dbReference type="EMBL" id="KAF6162645.1"/>
    </source>
</evidence>
<evidence type="ECO:0000259" key="2">
    <source>
        <dbReference type="PROSITE" id="PS50097"/>
    </source>
</evidence>
<dbReference type="SUPFAM" id="SSF54695">
    <property type="entry name" value="POZ domain"/>
    <property type="match status" value="1"/>
</dbReference>
<dbReference type="InterPro" id="IPR011333">
    <property type="entry name" value="SKP1/BTB/POZ_sf"/>
</dbReference>
<keyword evidence="4" id="KW-1185">Reference proteome</keyword>
<evidence type="ECO:0000313" key="4">
    <source>
        <dbReference type="Proteomes" id="UP000541444"/>
    </source>
</evidence>
<reference evidence="3 4" key="1">
    <citation type="journal article" date="2020" name="IScience">
        <title>Genome Sequencing of the Endangered Kingdonia uniflora (Circaeasteraceae, Ranunculales) Reveals Potential Mechanisms of Evolutionary Specialization.</title>
        <authorList>
            <person name="Sun Y."/>
            <person name="Deng T."/>
            <person name="Zhang A."/>
            <person name="Moore M.J."/>
            <person name="Landis J.B."/>
            <person name="Lin N."/>
            <person name="Zhang H."/>
            <person name="Zhang X."/>
            <person name="Huang J."/>
            <person name="Zhang X."/>
            <person name="Sun H."/>
            <person name="Wang H."/>
        </authorList>
    </citation>
    <scope>NUCLEOTIDE SEQUENCE [LARGE SCALE GENOMIC DNA]</scope>
    <source>
        <strain evidence="3">TB1705</strain>
        <tissue evidence="3">Leaf</tissue>
    </source>
</reference>
<sequence>MQTLGPQLGPLRDLGIQFEVVSLVKQCEEILEFFKRNKKLFESGNKEEILHPCSLPQRCVVFPFELPINAHKLILSLWSIPFMKMFTNGMRESGSSKIFLSDVSLEAFAAMFQFMYHGDIDMKNSMDMGNFSIQLLLLADQFTIAPLHQECCNTILEYLSEVNGTAVVHCGFCSEKGGFKLSEEDKSYMQTCKVVLSTCTFGGGDDLYQPIGMSQASLEKEGDGKKIDEDRMFGKWGIVIVRDLPFIDQRLNDSKSQFPRDPLGEIEALLWQTNSILAISEYGASSSVYDEAKVVVHKNKAAPEEVDRQMTQYHHDGFPDDKRFYGKKVST</sequence>
<dbReference type="Pfam" id="PF04765">
    <property type="entry name" value="TOD1_MUCI70"/>
    <property type="match status" value="2"/>
</dbReference>
<dbReference type="Proteomes" id="UP000541444">
    <property type="component" value="Unassembled WGS sequence"/>
</dbReference>
<dbReference type="SMART" id="SM00225">
    <property type="entry name" value="BTB"/>
    <property type="match status" value="1"/>
</dbReference>
<dbReference type="EMBL" id="JACGCM010001018">
    <property type="protein sequence ID" value="KAF6162645.1"/>
    <property type="molecule type" value="Genomic_DNA"/>
</dbReference>
<comment type="pathway">
    <text evidence="1">Protein modification; protein ubiquitination.</text>
</comment>
<dbReference type="PANTHER" id="PTHR12956:SF17">
    <property type="entry name" value="OS01G0749100 PROTEIN"/>
    <property type="match status" value="1"/>
</dbReference>
<feature type="domain" description="BTB" evidence="2">
    <location>
        <begin position="68"/>
        <end position="124"/>
    </location>
</feature>
<name>A0A7J7N665_9MAGN</name>
<evidence type="ECO:0000256" key="1">
    <source>
        <dbReference type="ARBA" id="ARBA00004906"/>
    </source>
</evidence>
<comment type="caution">
    <text evidence="3">The sequence shown here is derived from an EMBL/GenBank/DDBJ whole genome shotgun (WGS) entry which is preliminary data.</text>
</comment>
<proteinExistence type="predicted"/>
<accession>A0A7J7N665</accession>